<dbReference type="InterPro" id="IPR016032">
    <property type="entry name" value="Sig_transdc_resp-reg_C-effctor"/>
</dbReference>
<keyword evidence="1" id="KW-0805">Transcription regulation</keyword>
<dbReference type="SMART" id="SM00421">
    <property type="entry name" value="HTH_LUXR"/>
    <property type="match status" value="1"/>
</dbReference>
<evidence type="ECO:0000256" key="1">
    <source>
        <dbReference type="ARBA" id="ARBA00023015"/>
    </source>
</evidence>
<dbReference type="InterPro" id="IPR036693">
    <property type="entry name" value="TF_LuxR_autoind-bd_dom_sf"/>
</dbReference>
<name>A0ABV8MVJ9_9NEIS</name>
<dbReference type="PANTHER" id="PTHR44688">
    <property type="entry name" value="DNA-BINDING TRANSCRIPTIONAL ACTIVATOR DEVR_DOSR"/>
    <property type="match status" value="1"/>
</dbReference>
<sequence>MSPLDHIFSNVLQVQTEDDLRKEMVAFAKRIGFDYVTILCAVGQVNGEHKQFALNNYPETWDANNPENLKRDPIVAKLKSLRARPTPVLWGPELYQATDTMDLWESASAHGFHSGIATPILTTPHKRVLVGLSRDKALDNDLRVVQHQVGELCLFTSFAQLVVDRIFDLDRLIPSLTRRELECLQWTVEGKTAGEVAIILSMSERTANFHLQNAMKKLGAANKYQAAMRAAQYGLL</sequence>
<dbReference type="PROSITE" id="PS50043">
    <property type="entry name" value="HTH_LUXR_2"/>
    <property type="match status" value="1"/>
</dbReference>
<keyword evidence="6" id="KW-1185">Reference proteome</keyword>
<accession>A0ABV8MVJ9</accession>
<dbReference type="PRINTS" id="PR00038">
    <property type="entry name" value="HTHLUXR"/>
</dbReference>
<keyword evidence="2" id="KW-0238">DNA-binding</keyword>
<dbReference type="Gene3D" id="3.30.450.80">
    <property type="entry name" value="Transcription factor LuxR-like, autoinducer-binding domain"/>
    <property type="match status" value="1"/>
</dbReference>
<comment type="caution">
    <text evidence="5">The sequence shown here is derived from an EMBL/GenBank/DDBJ whole genome shotgun (WGS) entry which is preliminary data.</text>
</comment>
<dbReference type="Proteomes" id="UP001595791">
    <property type="component" value="Unassembled WGS sequence"/>
</dbReference>
<evidence type="ECO:0000256" key="3">
    <source>
        <dbReference type="ARBA" id="ARBA00023163"/>
    </source>
</evidence>
<dbReference type="EMBL" id="JBHSBU010000002">
    <property type="protein sequence ID" value="MFC4161784.1"/>
    <property type="molecule type" value="Genomic_DNA"/>
</dbReference>
<evidence type="ECO:0000259" key="4">
    <source>
        <dbReference type="PROSITE" id="PS50043"/>
    </source>
</evidence>
<evidence type="ECO:0000313" key="5">
    <source>
        <dbReference type="EMBL" id="MFC4161784.1"/>
    </source>
</evidence>
<dbReference type="Gene3D" id="1.10.10.10">
    <property type="entry name" value="Winged helix-like DNA-binding domain superfamily/Winged helix DNA-binding domain"/>
    <property type="match status" value="1"/>
</dbReference>
<proteinExistence type="predicted"/>
<reference evidence="6" key="1">
    <citation type="journal article" date="2019" name="Int. J. Syst. Evol. Microbiol.">
        <title>The Global Catalogue of Microorganisms (GCM) 10K type strain sequencing project: providing services to taxonomists for standard genome sequencing and annotation.</title>
        <authorList>
            <consortium name="The Broad Institute Genomics Platform"/>
            <consortium name="The Broad Institute Genome Sequencing Center for Infectious Disease"/>
            <person name="Wu L."/>
            <person name="Ma J."/>
        </authorList>
    </citation>
    <scope>NUCLEOTIDE SEQUENCE [LARGE SCALE GENOMIC DNA]</scope>
    <source>
        <strain evidence="6">LMG 29894</strain>
    </source>
</reference>
<evidence type="ECO:0000313" key="6">
    <source>
        <dbReference type="Proteomes" id="UP001595791"/>
    </source>
</evidence>
<feature type="domain" description="HTH luxR-type" evidence="4">
    <location>
        <begin position="169"/>
        <end position="234"/>
    </location>
</feature>
<dbReference type="InterPro" id="IPR036388">
    <property type="entry name" value="WH-like_DNA-bd_sf"/>
</dbReference>
<organism evidence="5 6">
    <name type="scientific">Chitinimonas lacunae</name>
    <dbReference type="NCBI Taxonomy" id="1963018"/>
    <lineage>
        <taxon>Bacteria</taxon>
        <taxon>Pseudomonadati</taxon>
        <taxon>Pseudomonadota</taxon>
        <taxon>Betaproteobacteria</taxon>
        <taxon>Neisseriales</taxon>
        <taxon>Chitinibacteraceae</taxon>
        <taxon>Chitinimonas</taxon>
    </lineage>
</organism>
<dbReference type="CDD" id="cd06170">
    <property type="entry name" value="LuxR_C_like"/>
    <property type="match status" value="1"/>
</dbReference>
<dbReference type="InterPro" id="IPR005143">
    <property type="entry name" value="TF_LuxR_autoind-bd_dom"/>
</dbReference>
<dbReference type="SUPFAM" id="SSF75516">
    <property type="entry name" value="Pheromone-binding domain of LuxR-like quorum-sensing transcription factors"/>
    <property type="match status" value="1"/>
</dbReference>
<dbReference type="RefSeq" id="WP_378168295.1">
    <property type="nucleotide sequence ID" value="NZ_JBHSBU010000002.1"/>
</dbReference>
<dbReference type="Pfam" id="PF00196">
    <property type="entry name" value="GerE"/>
    <property type="match status" value="1"/>
</dbReference>
<evidence type="ECO:0000256" key="2">
    <source>
        <dbReference type="ARBA" id="ARBA00023125"/>
    </source>
</evidence>
<dbReference type="Pfam" id="PF03472">
    <property type="entry name" value="Autoind_bind"/>
    <property type="match status" value="1"/>
</dbReference>
<gene>
    <name evidence="5" type="ORF">ACFOW7_20820</name>
</gene>
<dbReference type="SUPFAM" id="SSF46894">
    <property type="entry name" value="C-terminal effector domain of the bipartite response regulators"/>
    <property type="match status" value="1"/>
</dbReference>
<dbReference type="InterPro" id="IPR000792">
    <property type="entry name" value="Tscrpt_reg_LuxR_C"/>
</dbReference>
<dbReference type="PANTHER" id="PTHR44688:SF16">
    <property type="entry name" value="DNA-BINDING TRANSCRIPTIONAL ACTIVATOR DEVR_DOSR"/>
    <property type="match status" value="1"/>
</dbReference>
<protein>
    <submittedName>
        <fullName evidence="5">LuxR C-terminal-related transcriptional regulator</fullName>
    </submittedName>
</protein>
<keyword evidence="3" id="KW-0804">Transcription</keyword>